<proteinExistence type="predicted"/>
<comment type="caution">
    <text evidence="2">The sequence shown here is derived from an EMBL/GenBank/DDBJ whole genome shotgun (WGS) entry which is preliminary data.</text>
</comment>
<gene>
    <name evidence="2" type="ORF">C0029_00170</name>
</gene>
<sequence length="74" mass="8389">MTRLSNAFLFALTCFIVVVIATDLQVYASATPERKEFLLALIPIKYTLPLAVWLIASAFARWKPGASRMKEREE</sequence>
<evidence type="ECO:0000313" key="2">
    <source>
        <dbReference type="EMBL" id="PLW87057.1"/>
    </source>
</evidence>
<evidence type="ECO:0000313" key="3">
    <source>
        <dbReference type="Proteomes" id="UP000235162"/>
    </source>
</evidence>
<dbReference type="KEGG" id="hja:BST95_18055"/>
<keyword evidence="1" id="KW-1133">Transmembrane helix</keyword>
<evidence type="ECO:0000256" key="1">
    <source>
        <dbReference type="SAM" id="Phobius"/>
    </source>
</evidence>
<keyword evidence="1" id="KW-0812">Transmembrane</keyword>
<name>A0AAP8MFX0_9GAMM</name>
<protein>
    <submittedName>
        <fullName evidence="2">Uncharacterized protein</fullName>
    </submittedName>
</protein>
<dbReference type="EMBL" id="PKUR01000001">
    <property type="protein sequence ID" value="PLW87057.1"/>
    <property type="molecule type" value="Genomic_DNA"/>
</dbReference>
<organism evidence="2 3">
    <name type="scientific">Halioglobus japonicus</name>
    <dbReference type="NCBI Taxonomy" id="930805"/>
    <lineage>
        <taxon>Bacteria</taxon>
        <taxon>Pseudomonadati</taxon>
        <taxon>Pseudomonadota</taxon>
        <taxon>Gammaproteobacteria</taxon>
        <taxon>Cellvibrionales</taxon>
        <taxon>Halieaceae</taxon>
        <taxon>Halioglobus</taxon>
    </lineage>
</organism>
<dbReference type="Proteomes" id="UP000235162">
    <property type="component" value="Unassembled WGS sequence"/>
</dbReference>
<keyword evidence="1" id="KW-0472">Membrane</keyword>
<dbReference type="AlphaFoldDB" id="A0AAP8MFX0"/>
<feature type="transmembrane region" description="Helical" evidence="1">
    <location>
        <begin position="37"/>
        <end position="60"/>
    </location>
</feature>
<accession>A0AAP8MFX0</accession>
<dbReference type="RefSeq" id="WP_084200820.1">
    <property type="nucleotide sequence ID" value="NZ_BMYL01000001.1"/>
</dbReference>
<reference evidence="2 3" key="1">
    <citation type="submission" date="2018-01" db="EMBL/GenBank/DDBJ databases">
        <title>The draft genome sequence of Halioglobus japonicus S1-36.</title>
        <authorList>
            <person name="Du Z.-J."/>
            <person name="Shi M.-J."/>
        </authorList>
    </citation>
    <scope>NUCLEOTIDE SEQUENCE [LARGE SCALE GENOMIC DNA]</scope>
    <source>
        <strain evidence="2 3">S1-36</strain>
    </source>
</reference>
<keyword evidence="3" id="KW-1185">Reference proteome</keyword>